<keyword evidence="17" id="KW-1185">Reference proteome</keyword>
<feature type="region of interest" description="Disordered" evidence="14">
    <location>
        <begin position="811"/>
        <end position="997"/>
    </location>
</feature>
<feature type="region of interest" description="Disordered" evidence="14">
    <location>
        <begin position="1420"/>
        <end position="1536"/>
    </location>
</feature>
<dbReference type="PANTHER" id="PTHR24351">
    <property type="entry name" value="RIBOSOMAL PROTEIN S6 KINASE"/>
    <property type="match status" value="1"/>
</dbReference>
<feature type="compositionally biased region" description="Low complexity" evidence="14">
    <location>
        <begin position="914"/>
        <end position="959"/>
    </location>
</feature>
<feature type="compositionally biased region" description="Basic residues" evidence="14">
    <location>
        <begin position="225"/>
        <end position="247"/>
    </location>
</feature>
<feature type="compositionally biased region" description="Low complexity" evidence="14">
    <location>
        <begin position="886"/>
        <end position="896"/>
    </location>
</feature>
<keyword evidence="8 13" id="KW-0547">Nucleotide-binding</keyword>
<dbReference type="SMART" id="SM00133">
    <property type="entry name" value="S_TK_X"/>
    <property type="match status" value="1"/>
</dbReference>
<feature type="domain" description="AGC-kinase C-terminal" evidence="16">
    <location>
        <begin position="1830"/>
        <end position="1899"/>
    </location>
</feature>
<keyword evidence="10" id="KW-0418">Kinase</keyword>
<keyword evidence="9" id="KW-0863">Zinc-finger</keyword>
<dbReference type="GO" id="GO:0004697">
    <property type="term" value="F:diacylglycerol-dependent serine/threonine kinase activity"/>
    <property type="evidence" value="ECO:0007669"/>
    <property type="project" value="UniProtKB-EC"/>
</dbReference>
<feature type="compositionally biased region" description="Basic and acidic residues" evidence="14">
    <location>
        <begin position="362"/>
        <end position="371"/>
    </location>
</feature>
<feature type="region of interest" description="Disordered" evidence="14">
    <location>
        <begin position="342"/>
        <end position="381"/>
    </location>
</feature>
<feature type="domain" description="Protein kinase" evidence="15">
    <location>
        <begin position="1571"/>
        <end position="1829"/>
    </location>
</feature>
<dbReference type="GO" id="GO:0005524">
    <property type="term" value="F:ATP binding"/>
    <property type="evidence" value="ECO:0007669"/>
    <property type="project" value="UniProtKB-UniRule"/>
</dbReference>
<proteinExistence type="inferred from homology"/>
<feature type="compositionally biased region" description="Low complexity" evidence="14">
    <location>
        <begin position="116"/>
        <end position="139"/>
    </location>
</feature>
<feature type="compositionally biased region" description="Acidic residues" evidence="14">
    <location>
        <begin position="1440"/>
        <end position="1450"/>
    </location>
</feature>
<keyword evidence="6" id="KW-0479">Metal-binding</keyword>
<evidence type="ECO:0000256" key="10">
    <source>
        <dbReference type="ARBA" id="ARBA00022777"/>
    </source>
</evidence>
<feature type="region of interest" description="Disordered" evidence="14">
    <location>
        <begin position="116"/>
        <end position="267"/>
    </location>
</feature>
<dbReference type="Proteomes" id="UP000001819">
    <property type="component" value="Chromosome X"/>
</dbReference>
<dbReference type="GO" id="GO:0008270">
    <property type="term" value="F:zinc ion binding"/>
    <property type="evidence" value="ECO:0007669"/>
    <property type="project" value="UniProtKB-KW"/>
</dbReference>
<dbReference type="PROSITE" id="PS50011">
    <property type="entry name" value="PROTEIN_KINASE_DOM"/>
    <property type="match status" value="1"/>
</dbReference>
<evidence type="ECO:0000256" key="14">
    <source>
        <dbReference type="SAM" id="MobiDB-lite"/>
    </source>
</evidence>
<feature type="compositionally biased region" description="Low complexity" evidence="14">
    <location>
        <begin position="606"/>
        <end position="623"/>
    </location>
</feature>
<dbReference type="Gene3D" id="3.30.200.20">
    <property type="entry name" value="Phosphorylase Kinase, domain 1"/>
    <property type="match status" value="1"/>
</dbReference>
<feature type="binding site" evidence="13">
    <location>
        <position position="1600"/>
    </location>
    <ligand>
        <name>ATP</name>
        <dbReference type="ChEBI" id="CHEBI:30616"/>
    </ligand>
</feature>
<keyword evidence="3" id="KW-0723">Serine/threonine-protein kinase</keyword>
<dbReference type="InterPro" id="IPR017441">
    <property type="entry name" value="Protein_kinase_ATP_BS"/>
</dbReference>
<dbReference type="InterPro" id="IPR011009">
    <property type="entry name" value="Kinase-like_dom_sf"/>
</dbReference>
<feature type="compositionally biased region" description="Low complexity" evidence="14">
    <location>
        <begin position="519"/>
        <end position="534"/>
    </location>
</feature>
<feature type="compositionally biased region" description="Basic residues" evidence="14">
    <location>
        <begin position="1356"/>
        <end position="1369"/>
    </location>
</feature>
<feature type="compositionally biased region" description="Low complexity" evidence="14">
    <location>
        <begin position="967"/>
        <end position="992"/>
    </location>
</feature>
<keyword evidence="12 13" id="KW-0067">ATP-binding</keyword>
<feature type="compositionally biased region" description="Low complexity" evidence="14">
    <location>
        <begin position="1018"/>
        <end position="1027"/>
    </location>
</feature>
<feature type="compositionally biased region" description="Acidic residues" evidence="14">
    <location>
        <begin position="1422"/>
        <end position="1433"/>
    </location>
</feature>
<feature type="region of interest" description="Disordered" evidence="14">
    <location>
        <begin position="1068"/>
        <end position="1140"/>
    </location>
</feature>
<keyword evidence="7" id="KW-0677">Repeat</keyword>
<dbReference type="Pfam" id="PF00433">
    <property type="entry name" value="Pkinase_C"/>
    <property type="match status" value="1"/>
</dbReference>
<feature type="region of interest" description="Disordered" evidence="14">
    <location>
        <begin position="559"/>
        <end position="625"/>
    </location>
</feature>
<feature type="compositionally biased region" description="Polar residues" evidence="14">
    <location>
        <begin position="1033"/>
        <end position="1045"/>
    </location>
</feature>
<feature type="compositionally biased region" description="Basic and acidic residues" evidence="14">
    <location>
        <begin position="170"/>
        <end position="193"/>
    </location>
</feature>
<dbReference type="PROSITE" id="PS00108">
    <property type="entry name" value="PROTEIN_KINASE_ST"/>
    <property type="match status" value="1"/>
</dbReference>
<feature type="compositionally biased region" description="Polar residues" evidence="14">
    <location>
        <begin position="846"/>
        <end position="865"/>
    </location>
</feature>
<keyword evidence="4" id="KW-0597">Phosphoprotein</keyword>
<accession>A0A6I8W7J9</accession>
<dbReference type="ExpressionAtlas" id="A0A6I8W7J9">
    <property type="expression patterns" value="baseline"/>
</dbReference>
<evidence type="ECO:0000256" key="12">
    <source>
        <dbReference type="ARBA" id="ARBA00022840"/>
    </source>
</evidence>
<evidence type="ECO:0000256" key="6">
    <source>
        <dbReference type="ARBA" id="ARBA00022723"/>
    </source>
</evidence>
<feature type="region of interest" description="Disordered" evidence="14">
    <location>
        <begin position="448"/>
        <end position="481"/>
    </location>
</feature>
<dbReference type="SMART" id="SM00220">
    <property type="entry name" value="S_TKc"/>
    <property type="match status" value="1"/>
</dbReference>
<evidence type="ECO:0000256" key="1">
    <source>
        <dbReference type="ARBA" id="ARBA00005490"/>
    </source>
</evidence>
<evidence type="ECO:0000313" key="18">
    <source>
        <dbReference type="RefSeq" id="XP_033238609.1"/>
    </source>
</evidence>
<evidence type="ECO:0000256" key="13">
    <source>
        <dbReference type="PROSITE-ProRule" id="PRU10141"/>
    </source>
</evidence>
<dbReference type="InterPro" id="IPR017892">
    <property type="entry name" value="Pkinase_C"/>
</dbReference>
<evidence type="ECO:0000256" key="4">
    <source>
        <dbReference type="ARBA" id="ARBA00022553"/>
    </source>
</evidence>
<feature type="compositionally biased region" description="Low complexity" evidence="14">
    <location>
        <begin position="1077"/>
        <end position="1086"/>
    </location>
</feature>
<evidence type="ECO:0000259" key="15">
    <source>
        <dbReference type="PROSITE" id="PS50011"/>
    </source>
</evidence>
<feature type="compositionally biased region" description="Low complexity" evidence="14">
    <location>
        <begin position="1451"/>
        <end position="1468"/>
    </location>
</feature>
<gene>
    <name evidence="18" type="primary">Pkcdelta</name>
</gene>
<reference evidence="18" key="1">
    <citation type="submission" date="2025-08" db="UniProtKB">
        <authorList>
            <consortium name="RefSeq"/>
        </authorList>
    </citation>
    <scope>IDENTIFICATION</scope>
    <source>
        <strain evidence="18">MV-25-SWS-2005</strain>
        <tissue evidence="18">Whole body</tissue>
    </source>
</reference>
<feature type="region of interest" description="Disordered" evidence="14">
    <location>
        <begin position="686"/>
        <end position="797"/>
    </location>
</feature>
<dbReference type="SUPFAM" id="SSF56112">
    <property type="entry name" value="Protein kinase-like (PK-like)"/>
    <property type="match status" value="1"/>
</dbReference>
<evidence type="ECO:0000259" key="16">
    <source>
        <dbReference type="PROSITE" id="PS51285"/>
    </source>
</evidence>
<evidence type="ECO:0000313" key="17">
    <source>
        <dbReference type="Proteomes" id="UP000001819"/>
    </source>
</evidence>
<evidence type="ECO:0000256" key="2">
    <source>
        <dbReference type="ARBA" id="ARBA00012429"/>
    </source>
</evidence>
<keyword evidence="11" id="KW-0862">Zinc</keyword>
<feature type="compositionally biased region" description="Low complexity" evidence="14">
    <location>
        <begin position="1478"/>
        <end position="1512"/>
    </location>
</feature>
<feature type="region of interest" description="Disordered" evidence="14">
    <location>
        <begin position="1018"/>
        <end position="1046"/>
    </location>
</feature>
<feature type="compositionally biased region" description="Basic and acidic residues" evidence="14">
    <location>
        <begin position="776"/>
        <end position="787"/>
    </location>
</feature>
<protein>
    <recommendedName>
        <fullName evidence="2">protein kinase C</fullName>
        <ecNumber evidence="2">2.7.11.13</ecNumber>
    </recommendedName>
</protein>
<name>A0A6I8W7J9_DROPS</name>
<feature type="compositionally biased region" description="Low complexity" evidence="14">
    <location>
        <begin position="729"/>
        <end position="749"/>
    </location>
</feature>
<feature type="compositionally biased region" description="Basic residues" evidence="14">
    <location>
        <begin position="465"/>
        <end position="481"/>
    </location>
</feature>
<feature type="region of interest" description="Disordered" evidence="14">
    <location>
        <begin position="1354"/>
        <end position="1386"/>
    </location>
</feature>
<dbReference type="InterPro" id="IPR008271">
    <property type="entry name" value="Ser/Thr_kinase_AS"/>
</dbReference>
<dbReference type="PROSITE" id="PS00107">
    <property type="entry name" value="PROTEIN_KINASE_ATP"/>
    <property type="match status" value="1"/>
</dbReference>
<dbReference type="FunFam" id="1.10.510.10:FF:000023">
    <property type="entry name" value="Protein kinase C"/>
    <property type="match status" value="1"/>
</dbReference>
<evidence type="ECO:0000256" key="5">
    <source>
        <dbReference type="ARBA" id="ARBA00022679"/>
    </source>
</evidence>
<dbReference type="Gene3D" id="1.10.510.10">
    <property type="entry name" value="Transferase(Phosphotransferase) domain 1"/>
    <property type="match status" value="1"/>
</dbReference>
<dbReference type="RefSeq" id="XP_033238609.1">
    <property type="nucleotide sequence ID" value="XM_033382718.1"/>
</dbReference>
<evidence type="ECO:0000256" key="11">
    <source>
        <dbReference type="ARBA" id="ARBA00022833"/>
    </source>
</evidence>
<dbReference type="InterPro" id="IPR000961">
    <property type="entry name" value="AGC-kinase_C"/>
</dbReference>
<feature type="region of interest" description="Disordered" evidence="14">
    <location>
        <begin position="60"/>
        <end position="80"/>
    </location>
</feature>
<dbReference type="PROSITE" id="PS51285">
    <property type="entry name" value="AGC_KINASE_CTER"/>
    <property type="match status" value="1"/>
</dbReference>
<evidence type="ECO:0000256" key="3">
    <source>
        <dbReference type="ARBA" id="ARBA00022527"/>
    </source>
</evidence>
<evidence type="ECO:0000256" key="8">
    <source>
        <dbReference type="ARBA" id="ARBA00022741"/>
    </source>
</evidence>
<dbReference type="Pfam" id="PF00069">
    <property type="entry name" value="Pkinase"/>
    <property type="match status" value="1"/>
</dbReference>
<dbReference type="FunFam" id="3.30.200.20:FF:000103">
    <property type="entry name" value="Protein kinase C"/>
    <property type="match status" value="1"/>
</dbReference>
<feature type="region of interest" description="Disordered" evidence="14">
    <location>
        <begin position="514"/>
        <end position="542"/>
    </location>
</feature>
<sequence length="1899" mass="204809">MPLYSDSTNYYYSGGSSQLYSPYYSSGLGLSSVGSGAGSSYTSNYNRSYPASYMVPLSPSSPRSPSSYTGGSSSASSLHSLGSRYQPKLTTITESSGLVGRHAGHSSLMPLTRIQSPKYVSSPSPSHSYSHSSANSSSSRYIPPRPIAINTADIDVSSARYRRPLAPSRSTEREERDRGKEPSKDKEKERAEQVKVQVQVDLAQKEVTPPAAVEGQESIPDNRQPRRSTIRRNRAVVRLSTIRRKSKDRTEAPAEKSLAAKEEQRPALALEHQFRDLPPATEPSLSWRQKLAEDLAAFPAVSNKKSPGEILRERFFIHDDKELAEQQPQSRARQLRVEEVAQPLPQSGRESLALEVKTNKKLTQESDKEKEESEQEEIEEMHETIRRLSLVQCPTFHDICEDISSDKIDDDLNAGELRRRASIIQEQEQEILNKLQKSSSGSFQLINLERRSSHDSTTADESSSGHRRSSKQRKKSKKQRHKITAIVEVQNAPTTVQLEHMPSVLELNEDTGTLMPLQSSSSFSTSTSASSSTPSPSPKPKFTVNVEVEEHTQIHKIFKLPKKKTVPKSAETQPALEEESALPEGFMKSAPKPAKTSPLKKPKSAPPQVQSQEPHQPQQHVSVAQIFTFNEAAIQQAQPPETKVEGVATPKPIRKAIQKSESGDDFWSQIGSRETLYMTNRKKAITERQEKVQEESGEVEEHLQSRTTPTTPKLKSELLIELKTTGENTASTTAAKTTTPTSPKITAATPQIGGVKTTLARAKSPPKVAPATDSTGGERRSSAETKKTSPKTTTITTTTDLIKLTPALTKDSPTTVLPKLTIVAKPRDSPVATPTATPTKDLPTKKSANASTTIDATKSKLTTTPKADLAIQKSIIDYPTKDSPTKKSTAATTTPPIDSPKITATPTEDKKSTPKTTKSSPTISPKNSTTTTTSKVKLPKTATEKIPSTAVSTTKTPTTPESPTPAPTTATPTSEPTTTTKATGKPTSPKTKVLASGNAAQTGIPVVMTTTNAVAKSATATTTAPATGGPKINSGQSAKSPEQQQATTAVAAVGSVVAVPVAVPATKLNKTTHKEQNLQQQPLQQPAEGAAATTTLRQPTEIKPKFAETVEPTGKSKVPSPKATKPKSAGKTNNAVKKKAATPTTAAAAATATATATAAAVTSTAASASTAESNVTPINADQFITLAPTKAAKTSPGKQQQQQQPQAKLVATNASSLAAVAATTTPTPTPTTIAPAATATAAAATATATAITIERSVASVDVAAAVAGIGIEIGIGIDTNIGDDRSGDGNGNANSCGEGVGNNLSKFATVSNLAQCLRDVDAELEDYIPSSAENSDDDSSDDYSSAAGCANLSASMKKKQRKEKKKQKAKGAAAAPPRFDPHKKVKIDTTNKCYVKEEAPRYPLVATPRPLWKREKIVYSDENTDDESSEEGSEATAGSLDEDSDDESEECSSSSSSASSVESEAAATSKRRTDEADGTTPAAAAGGSSSTVTSAATLSVGAASTSTSSSPSIIRMSTCSNDSGFEGGTAPSSPKKMLETSYTYSQFQKSGRFTAPATVIPRFKNYSVDDFHFLAVLGKGSFGKVLLAELRETTYYYAIKCLKKDVVLEDDDVDSTLIERKVLALGTKHPYLCHLFCTFQTESHLFFVMEYLNGGDLMFHIQESGRFSEERARFYGAEIISGLKFLHKKGIIYRDLKLDNVLLDYEGHVRIADFGMCKLQIYLDKTADSFCGTPDYMAPEIIKGEKYNQNVDWWSFGVLLYEMLIGQSPFSGCDEDELFWSICNEIPWFPVYISAEATGILKGLLEKDFAKRIGSQYSPAGDIADHIFFRPIDWNLLEKRQIEPPFKPQVKHPLDTQYFDRVFTRERVRLTPIDKEILASMDQKQFHGFTYTNPHITLD</sequence>
<organism evidence="17 18">
    <name type="scientific">Drosophila pseudoobscura pseudoobscura</name>
    <name type="common">Fruit fly</name>
    <dbReference type="NCBI Taxonomy" id="46245"/>
    <lineage>
        <taxon>Eukaryota</taxon>
        <taxon>Metazoa</taxon>
        <taxon>Ecdysozoa</taxon>
        <taxon>Arthropoda</taxon>
        <taxon>Hexapoda</taxon>
        <taxon>Insecta</taxon>
        <taxon>Pterygota</taxon>
        <taxon>Neoptera</taxon>
        <taxon>Endopterygota</taxon>
        <taxon>Diptera</taxon>
        <taxon>Brachycera</taxon>
        <taxon>Muscomorpha</taxon>
        <taxon>Ephydroidea</taxon>
        <taxon>Drosophilidae</taxon>
        <taxon>Drosophila</taxon>
        <taxon>Sophophora</taxon>
    </lineage>
</organism>
<feature type="region of interest" description="Disordered" evidence="14">
    <location>
        <begin position="1190"/>
        <end position="1210"/>
    </location>
</feature>
<dbReference type="InParanoid" id="A0A6I8W7J9"/>
<feature type="compositionally biased region" description="Basic and acidic residues" evidence="14">
    <location>
        <begin position="686"/>
        <end position="704"/>
    </location>
</feature>
<dbReference type="InterPro" id="IPR000719">
    <property type="entry name" value="Prot_kinase_dom"/>
</dbReference>
<keyword evidence="5" id="KW-0808">Transferase</keyword>
<evidence type="ECO:0000256" key="7">
    <source>
        <dbReference type="ARBA" id="ARBA00022737"/>
    </source>
</evidence>
<feature type="compositionally biased region" description="Basic and acidic residues" evidence="14">
    <location>
        <begin position="248"/>
        <end position="265"/>
    </location>
</feature>
<evidence type="ECO:0000256" key="9">
    <source>
        <dbReference type="ARBA" id="ARBA00022771"/>
    </source>
</evidence>
<dbReference type="EC" id="2.7.11.13" evidence="2"/>
<comment type="similarity">
    <text evidence="1">Belongs to the protein kinase superfamily. AGC Ser/Thr protein kinase family. PKC subfamily.</text>
</comment>
<dbReference type="CDD" id="cd05592">
    <property type="entry name" value="STKc_nPKC_theta_like"/>
    <property type="match status" value="1"/>
</dbReference>